<evidence type="ECO:0000313" key="2">
    <source>
        <dbReference type="EMBL" id="KAJ1348703.1"/>
    </source>
</evidence>
<dbReference type="EMBL" id="JAHQIW010000542">
    <property type="protein sequence ID" value="KAJ1348703.1"/>
    <property type="molecule type" value="Genomic_DNA"/>
</dbReference>
<gene>
    <name evidence="2" type="ORF">KIN20_004061</name>
</gene>
<keyword evidence="3" id="KW-1185">Reference proteome</keyword>
<proteinExistence type="predicted"/>
<feature type="region of interest" description="Disordered" evidence="1">
    <location>
        <begin position="1"/>
        <end position="75"/>
    </location>
</feature>
<sequence>MPPTTNDLKKGSTANVTIKKSQKEKQSLASTHKEDRIEGKKSIHLNDASKNSGPQKLGAGAAKVGIRGKDPKKGRHVRRMPNYRALNRMEMSRTIIPMEEIVKLYATESEAKGLSRVDRVVRTLAGEERKNPLVIVAHAITLAIATTLDNSSQIASFDNHSSVRLLDNDVIDRVNIGLRFPPGSVIALTQINEASPFIYELFPNIVPPLSYGEFYSNEPAVEI</sequence>
<dbReference type="Proteomes" id="UP001196413">
    <property type="component" value="Unassembled WGS sequence"/>
</dbReference>
<name>A0AAD5QE69_PARTN</name>
<evidence type="ECO:0000313" key="3">
    <source>
        <dbReference type="Proteomes" id="UP001196413"/>
    </source>
</evidence>
<dbReference type="AlphaFoldDB" id="A0AAD5QE69"/>
<feature type="compositionally biased region" description="Polar residues" evidence="1">
    <location>
        <begin position="1"/>
        <end position="19"/>
    </location>
</feature>
<feature type="compositionally biased region" description="Basic and acidic residues" evidence="1">
    <location>
        <begin position="21"/>
        <end position="41"/>
    </location>
</feature>
<comment type="caution">
    <text evidence="2">The sequence shown here is derived from an EMBL/GenBank/DDBJ whole genome shotgun (WGS) entry which is preliminary data.</text>
</comment>
<protein>
    <submittedName>
        <fullName evidence="2">Uncharacterized protein</fullName>
    </submittedName>
</protein>
<reference evidence="2" key="1">
    <citation type="submission" date="2021-06" db="EMBL/GenBank/DDBJ databases">
        <title>Parelaphostrongylus tenuis whole genome reference sequence.</title>
        <authorList>
            <person name="Garwood T.J."/>
            <person name="Larsen P.A."/>
            <person name="Fountain-Jones N.M."/>
            <person name="Garbe J.R."/>
            <person name="Macchietto M.G."/>
            <person name="Kania S.A."/>
            <person name="Gerhold R.W."/>
            <person name="Richards J.E."/>
            <person name="Wolf T.M."/>
        </authorList>
    </citation>
    <scope>NUCLEOTIDE SEQUENCE</scope>
    <source>
        <strain evidence="2">MNPRO001-30</strain>
        <tissue evidence="2">Meninges</tissue>
    </source>
</reference>
<evidence type="ECO:0000256" key="1">
    <source>
        <dbReference type="SAM" id="MobiDB-lite"/>
    </source>
</evidence>
<organism evidence="2 3">
    <name type="scientific">Parelaphostrongylus tenuis</name>
    <name type="common">Meningeal worm</name>
    <dbReference type="NCBI Taxonomy" id="148309"/>
    <lineage>
        <taxon>Eukaryota</taxon>
        <taxon>Metazoa</taxon>
        <taxon>Ecdysozoa</taxon>
        <taxon>Nematoda</taxon>
        <taxon>Chromadorea</taxon>
        <taxon>Rhabditida</taxon>
        <taxon>Rhabditina</taxon>
        <taxon>Rhabditomorpha</taxon>
        <taxon>Strongyloidea</taxon>
        <taxon>Metastrongylidae</taxon>
        <taxon>Parelaphostrongylus</taxon>
    </lineage>
</organism>
<accession>A0AAD5QE69</accession>